<organism evidence="1 2">
    <name type="scientific">Sorangium cellulosum</name>
    <name type="common">Polyangium cellulosum</name>
    <dbReference type="NCBI Taxonomy" id="56"/>
    <lineage>
        <taxon>Bacteria</taxon>
        <taxon>Pseudomonadati</taxon>
        <taxon>Myxococcota</taxon>
        <taxon>Polyangia</taxon>
        <taxon>Polyangiales</taxon>
        <taxon>Polyangiaceae</taxon>
        <taxon>Sorangium</taxon>
    </lineage>
</organism>
<dbReference type="AlphaFoldDB" id="A0A150Q8Z6"/>
<gene>
    <name evidence="1" type="ORF">BE15_23220</name>
</gene>
<reference evidence="1 2" key="1">
    <citation type="submission" date="2014-02" db="EMBL/GenBank/DDBJ databases">
        <title>The small core and large imbalanced accessory genome model reveals a collaborative survival strategy of Sorangium cellulosum strains in nature.</title>
        <authorList>
            <person name="Han K."/>
            <person name="Peng R."/>
            <person name="Blom J."/>
            <person name="Li Y.-Z."/>
        </authorList>
    </citation>
    <scope>NUCLEOTIDE SEQUENCE [LARGE SCALE GENOMIC DNA]</scope>
    <source>
        <strain evidence="1 2">So0008-312</strain>
    </source>
</reference>
<evidence type="ECO:0000313" key="2">
    <source>
        <dbReference type="Proteomes" id="UP000075260"/>
    </source>
</evidence>
<comment type="caution">
    <text evidence="1">The sequence shown here is derived from an EMBL/GenBank/DDBJ whole genome shotgun (WGS) entry which is preliminary data.</text>
</comment>
<sequence length="116" mass="12763">EGLAERLGAHARGLGESLEATAAVVREASELVRAGGAEMTAVAEMFTVAVDRYRDASDRWLNSLGAIEDAVERRDHGEAADLLGAYLDQTREVFDHSLQFQRELFSELRALRSRTS</sequence>
<accession>A0A150Q8Z6</accession>
<dbReference type="RefSeq" id="WP_199694104.1">
    <property type="nucleotide sequence ID" value="NZ_JEMA01000915.1"/>
</dbReference>
<feature type="non-terminal residue" evidence="1">
    <location>
        <position position="1"/>
    </location>
</feature>
<proteinExistence type="predicted"/>
<name>A0A150Q8Z6_SORCE</name>
<dbReference type="Proteomes" id="UP000075260">
    <property type="component" value="Unassembled WGS sequence"/>
</dbReference>
<dbReference type="EMBL" id="JEMA01000915">
    <property type="protein sequence ID" value="KYF64383.1"/>
    <property type="molecule type" value="Genomic_DNA"/>
</dbReference>
<protein>
    <submittedName>
        <fullName evidence="1">Uncharacterized protein</fullName>
    </submittedName>
</protein>
<evidence type="ECO:0000313" key="1">
    <source>
        <dbReference type="EMBL" id="KYF64383.1"/>
    </source>
</evidence>